<proteinExistence type="predicted"/>
<dbReference type="EMBL" id="JACRTG010000008">
    <property type="protein sequence ID" value="MBC8587145.1"/>
    <property type="molecule type" value="Genomic_DNA"/>
</dbReference>
<feature type="transmembrane region" description="Helical" evidence="1">
    <location>
        <begin position="12"/>
        <end position="29"/>
    </location>
</feature>
<comment type="caution">
    <text evidence="2">The sequence shown here is derived from an EMBL/GenBank/DDBJ whole genome shotgun (WGS) entry which is preliminary data.</text>
</comment>
<name>A0A926IJE1_9FIRM</name>
<gene>
    <name evidence="2" type="ORF">H8707_02660</name>
</gene>
<dbReference type="Proteomes" id="UP000601171">
    <property type="component" value="Unassembled WGS sequence"/>
</dbReference>
<dbReference type="Pfam" id="PF17231">
    <property type="entry name" value="DUF5305"/>
    <property type="match status" value="1"/>
</dbReference>
<evidence type="ECO:0008006" key="4">
    <source>
        <dbReference type="Google" id="ProtNLM"/>
    </source>
</evidence>
<evidence type="ECO:0000313" key="2">
    <source>
        <dbReference type="EMBL" id="MBC8587145.1"/>
    </source>
</evidence>
<accession>A0A926IJE1</accession>
<protein>
    <recommendedName>
        <fullName evidence="4">DUF5305 domain-containing protein</fullName>
    </recommendedName>
</protein>
<feature type="transmembrane region" description="Helical" evidence="1">
    <location>
        <begin position="238"/>
        <end position="260"/>
    </location>
</feature>
<keyword evidence="3" id="KW-1185">Reference proteome</keyword>
<dbReference type="RefSeq" id="WP_262428617.1">
    <property type="nucleotide sequence ID" value="NZ_JACRTG010000008.1"/>
</dbReference>
<organism evidence="2 3">
    <name type="scientific">Paratissierella segnis</name>
    <dbReference type="NCBI Taxonomy" id="2763679"/>
    <lineage>
        <taxon>Bacteria</taxon>
        <taxon>Bacillati</taxon>
        <taxon>Bacillota</taxon>
        <taxon>Tissierellia</taxon>
        <taxon>Tissierellales</taxon>
        <taxon>Tissierellaceae</taxon>
        <taxon>Paratissierella</taxon>
    </lineage>
</organism>
<keyword evidence="1" id="KW-1133">Transmembrane helix</keyword>
<keyword evidence="1" id="KW-0812">Transmembrane</keyword>
<evidence type="ECO:0000313" key="3">
    <source>
        <dbReference type="Proteomes" id="UP000601171"/>
    </source>
</evidence>
<dbReference type="InterPro" id="IPR035185">
    <property type="entry name" value="DUF5305"/>
</dbReference>
<dbReference type="AlphaFoldDB" id="A0A926IJE1"/>
<keyword evidence="1" id="KW-0472">Membrane</keyword>
<sequence>MKIKVNKRLKITLISFFTLFIIISLYLLYKEVSIPNFTEQKTPVYVYNCKNSIDYDVFLKPNKLYDKNYLGEGMLYITEYVDYIRANLSYEFDGERSAEISGDYNIVAKVKGFIGEGEKLVNVWEKDFPIISHKAFKSNDTSASINEKVNLNLEEYNIFAKEIIETSKLNCDTTLNLIMTANLKVNTDKGLIEETITSDLVIPLNVSMFEISGNNVIEKPGTIEEIVQIQQPLDRNKIIILGIIIGILALALIYSIFFTVPSPIKDSLERELNKIFRKHGDRLVALNHDVEYPEDCINIVKTIDDLVRIADEVEEPIFYRYSENYKDIDKFYVIHEEKLYVLDLRELKSQKDGEEIVVENEDL</sequence>
<reference evidence="2" key="1">
    <citation type="submission" date="2020-08" db="EMBL/GenBank/DDBJ databases">
        <title>Genome public.</title>
        <authorList>
            <person name="Liu C."/>
            <person name="Sun Q."/>
        </authorList>
    </citation>
    <scope>NUCLEOTIDE SEQUENCE</scope>
    <source>
        <strain evidence="2">BX21</strain>
    </source>
</reference>
<evidence type="ECO:0000256" key="1">
    <source>
        <dbReference type="SAM" id="Phobius"/>
    </source>
</evidence>